<organism evidence="1 2">
    <name type="scientific">Eumeta variegata</name>
    <name type="common">Bagworm moth</name>
    <name type="synonym">Eumeta japonica</name>
    <dbReference type="NCBI Taxonomy" id="151549"/>
    <lineage>
        <taxon>Eukaryota</taxon>
        <taxon>Metazoa</taxon>
        <taxon>Ecdysozoa</taxon>
        <taxon>Arthropoda</taxon>
        <taxon>Hexapoda</taxon>
        <taxon>Insecta</taxon>
        <taxon>Pterygota</taxon>
        <taxon>Neoptera</taxon>
        <taxon>Endopterygota</taxon>
        <taxon>Lepidoptera</taxon>
        <taxon>Glossata</taxon>
        <taxon>Ditrysia</taxon>
        <taxon>Tineoidea</taxon>
        <taxon>Psychidae</taxon>
        <taxon>Oiketicinae</taxon>
        <taxon>Eumeta</taxon>
    </lineage>
</organism>
<dbReference type="EMBL" id="BGZK01001505">
    <property type="protein sequence ID" value="GBP81309.1"/>
    <property type="molecule type" value="Genomic_DNA"/>
</dbReference>
<proteinExistence type="predicted"/>
<sequence>MQPKPKPNSNDFALGLDVLGELSCERRSVIFPRPRSYSRHYLFVSAHRKFCDCNHGHSRVASITYQCKFVTDSDCVKSKTGPPCGAYAVGHLAPSRCGAVSTRQLF</sequence>
<dbReference type="Proteomes" id="UP000299102">
    <property type="component" value="Unassembled WGS sequence"/>
</dbReference>
<evidence type="ECO:0000313" key="1">
    <source>
        <dbReference type="EMBL" id="GBP81309.1"/>
    </source>
</evidence>
<name>A0A4C1Z379_EUMVA</name>
<protein>
    <submittedName>
        <fullName evidence="1">Uncharacterized protein</fullName>
    </submittedName>
</protein>
<gene>
    <name evidence="1" type="ORF">EVAR_61801_1</name>
</gene>
<accession>A0A4C1Z379</accession>
<dbReference type="AlphaFoldDB" id="A0A4C1Z379"/>
<comment type="caution">
    <text evidence="1">The sequence shown here is derived from an EMBL/GenBank/DDBJ whole genome shotgun (WGS) entry which is preliminary data.</text>
</comment>
<evidence type="ECO:0000313" key="2">
    <source>
        <dbReference type="Proteomes" id="UP000299102"/>
    </source>
</evidence>
<reference evidence="1 2" key="1">
    <citation type="journal article" date="2019" name="Commun. Biol.">
        <title>The bagworm genome reveals a unique fibroin gene that provides high tensile strength.</title>
        <authorList>
            <person name="Kono N."/>
            <person name="Nakamura H."/>
            <person name="Ohtoshi R."/>
            <person name="Tomita M."/>
            <person name="Numata K."/>
            <person name="Arakawa K."/>
        </authorList>
    </citation>
    <scope>NUCLEOTIDE SEQUENCE [LARGE SCALE GENOMIC DNA]</scope>
</reference>
<keyword evidence="2" id="KW-1185">Reference proteome</keyword>